<evidence type="ECO:0000313" key="2">
    <source>
        <dbReference type="Proteomes" id="UP000282028"/>
    </source>
</evidence>
<sequence>MLTIQNLTMLRDVISLPKESLKEICTNLNLPSVGTKDDLAYSIMGRIEGNRRLQNIALESVRDRILAGKTTVTWYSSAAQNSLRGAKELIIRNFHQNPFEVITVPDPGDLTSTPVLFSAAEGDSPHEYYLRFMWKSGVRRDYYTGTTSPIQRICNVYINEEQGAVEIRTEPKSAREVAQVLFSLIQQRTFMEETRILAPFGADVERFADALGGEFIDTSSKPGLLLDEFTQEQGEAIVQILEGLNDYFETEDIADLEDNLAQAKDVFGDNLLETPFTAIILAGLQRVSMGSDKELRGQPLYDFLSPFLQHQTGFIRFRYPVNGVFQSHTIRVGLVSNSIYFNTPATEEVIKHVRQTITAVV</sequence>
<protein>
    <submittedName>
        <fullName evidence="1">Uncharacterized protein</fullName>
    </submittedName>
</protein>
<reference evidence="1 2" key="1">
    <citation type="submission" date="2018-10" db="EMBL/GenBank/DDBJ databases">
        <title>Phylogenomics of Brevibacillus.</title>
        <authorList>
            <person name="Dunlap C."/>
        </authorList>
    </citation>
    <scope>NUCLEOTIDE SEQUENCE [LARGE SCALE GENOMIC DNA]</scope>
    <source>
        <strain evidence="1 2">JCM 12215</strain>
    </source>
</reference>
<proteinExistence type="predicted"/>
<dbReference type="OrthoDB" id="2517369at2"/>
<organism evidence="1 2">
    <name type="scientific">Brevibacillus invocatus</name>
    <dbReference type="NCBI Taxonomy" id="173959"/>
    <lineage>
        <taxon>Bacteria</taxon>
        <taxon>Bacillati</taxon>
        <taxon>Bacillota</taxon>
        <taxon>Bacilli</taxon>
        <taxon>Bacillales</taxon>
        <taxon>Paenibacillaceae</taxon>
        <taxon>Brevibacillus</taxon>
    </lineage>
</organism>
<name>A0A3M8C2R9_9BACL</name>
<evidence type="ECO:0000313" key="1">
    <source>
        <dbReference type="EMBL" id="RNB69966.1"/>
    </source>
</evidence>
<keyword evidence="2" id="KW-1185">Reference proteome</keyword>
<dbReference type="AlphaFoldDB" id="A0A3M8C2R9"/>
<comment type="caution">
    <text evidence="1">The sequence shown here is derived from an EMBL/GenBank/DDBJ whole genome shotgun (WGS) entry which is preliminary data.</text>
</comment>
<dbReference type="EMBL" id="RHHR01000036">
    <property type="protein sequence ID" value="RNB69966.1"/>
    <property type="molecule type" value="Genomic_DNA"/>
</dbReference>
<accession>A0A3M8C2R9</accession>
<gene>
    <name evidence="1" type="ORF">EDM52_18540</name>
</gene>
<dbReference type="Proteomes" id="UP000282028">
    <property type="component" value="Unassembled WGS sequence"/>
</dbReference>